<keyword evidence="1" id="KW-0472">Membrane</keyword>
<evidence type="ECO:0000256" key="1">
    <source>
        <dbReference type="SAM" id="Phobius"/>
    </source>
</evidence>
<evidence type="ECO:0000313" key="3">
    <source>
        <dbReference type="Proteomes" id="UP000646426"/>
    </source>
</evidence>
<feature type="transmembrane region" description="Helical" evidence="1">
    <location>
        <begin position="76"/>
        <end position="94"/>
    </location>
</feature>
<proteinExistence type="predicted"/>
<feature type="transmembrane region" description="Helical" evidence="1">
    <location>
        <begin position="37"/>
        <end position="64"/>
    </location>
</feature>
<reference evidence="2" key="2">
    <citation type="submission" date="2020-09" db="EMBL/GenBank/DDBJ databases">
        <authorList>
            <person name="Sun Q."/>
            <person name="Kim S."/>
        </authorList>
    </citation>
    <scope>NUCLEOTIDE SEQUENCE</scope>
    <source>
        <strain evidence="2">KCTC 23077</strain>
    </source>
</reference>
<feature type="transmembrane region" description="Helical" evidence="1">
    <location>
        <begin position="100"/>
        <end position="117"/>
    </location>
</feature>
<dbReference type="AlphaFoldDB" id="A0A918SZU0"/>
<protein>
    <submittedName>
        <fullName evidence="2">Uncharacterized protein</fullName>
    </submittedName>
</protein>
<gene>
    <name evidence="2" type="ORF">GCM10007067_17740</name>
</gene>
<comment type="caution">
    <text evidence="2">The sequence shown here is derived from an EMBL/GenBank/DDBJ whole genome shotgun (WGS) entry which is preliminary data.</text>
</comment>
<dbReference type="EMBL" id="BMYD01000002">
    <property type="protein sequence ID" value="GHA80423.1"/>
    <property type="molecule type" value="Genomic_DNA"/>
</dbReference>
<sequence length="133" mass="14986">MYLGIGLSRLTREHFIEKTQPKNGFDSFFMRTFAIRVVVYAIAILFALVESTLLPLSISVLAGIMWRPWIIRHGIGCLHAIVRMALIVAVRHSFPERRDVAVSAVIIAAYAVAIAVFELRWRRTQHTVVVAAV</sequence>
<name>A0A918SZU0_9GAMM</name>
<organism evidence="2 3">
    <name type="scientific">Cognatilysobacter bugurensis</name>
    <dbReference type="NCBI Taxonomy" id="543356"/>
    <lineage>
        <taxon>Bacteria</taxon>
        <taxon>Pseudomonadati</taxon>
        <taxon>Pseudomonadota</taxon>
        <taxon>Gammaproteobacteria</taxon>
        <taxon>Lysobacterales</taxon>
        <taxon>Lysobacteraceae</taxon>
        <taxon>Cognatilysobacter</taxon>
    </lineage>
</organism>
<keyword evidence="1" id="KW-1133">Transmembrane helix</keyword>
<dbReference type="RefSeq" id="WP_189455533.1">
    <property type="nucleotide sequence ID" value="NZ_BMYD01000002.1"/>
</dbReference>
<evidence type="ECO:0000313" key="2">
    <source>
        <dbReference type="EMBL" id="GHA80423.1"/>
    </source>
</evidence>
<keyword evidence="1" id="KW-0812">Transmembrane</keyword>
<dbReference type="Proteomes" id="UP000646426">
    <property type="component" value="Unassembled WGS sequence"/>
</dbReference>
<accession>A0A918SZU0</accession>
<reference evidence="2" key="1">
    <citation type="journal article" date="2014" name="Int. J. Syst. Evol. Microbiol.">
        <title>Complete genome sequence of Corynebacterium casei LMG S-19264T (=DSM 44701T), isolated from a smear-ripened cheese.</title>
        <authorList>
            <consortium name="US DOE Joint Genome Institute (JGI-PGF)"/>
            <person name="Walter F."/>
            <person name="Albersmeier A."/>
            <person name="Kalinowski J."/>
            <person name="Ruckert C."/>
        </authorList>
    </citation>
    <scope>NUCLEOTIDE SEQUENCE</scope>
    <source>
        <strain evidence="2">KCTC 23077</strain>
    </source>
</reference>
<keyword evidence="3" id="KW-1185">Reference proteome</keyword>